<evidence type="ECO:0000313" key="5">
    <source>
        <dbReference type="EMBL" id="AZF67516.1"/>
    </source>
</evidence>
<reference evidence="3" key="3">
    <citation type="submission" date="2018-10" db="EMBL/GenBank/DDBJ databases">
        <authorList>
            <person name="McCarthy S."/>
            <person name="Gradnigo J."/>
            <person name="Johnson T."/>
            <person name="Payne S."/>
            <person name="Lipzen A."/>
            <person name="Schackwitz W."/>
            <person name="Martin J."/>
            <person name="Moriyama E."/>
            <person name="Blum P."/>
        </authorList>
    </citation>
    <scope>NUCLEOTIDE SEQUENCE</scope>
    <source>
        <strain evidence="2">SARC-B</strain>
        <strain evidence="3">SARC-C</strain>
        <strain evidence="4">SULA</strain>
    </source>
</reference>
<gene>
    <name evidence="12" type="ORF">HFC64_09430</name>
    <name evidence="4" type="ORF">SULA_0612</name>
    <name evidence="2" type="ORF">SULB_0614</name>
    <name evidence="3" type="ORF">SULC_0612</name>
    <name evidence="5" type="ORF">SULG_03135</name>
    <name evidence="6" type="ORF">SULH_03135</name>
    <name evidence="7" type="ORF">SULI_03135</name>
    <name evidence="8" type="ORF">SULM_03135</name>
    <name evidence="9" type="ORF">SULN_03135</name>
    <name evidence="10" type="ORF">SULO_03145</name>
    <name evidence="11" type="ORF">SULZ_03180</name>
</gene>
<evidence type="ECO:0000313" key="7">
    <source>
        <dbReference type="EMBL" id="AZF72756.1"/>
    </source>
</evidence>
<dbReference type="EMBL" id="CP011056">
    <property type="protein sequence ID" value="AKA75704.1"/>
    <property type="molecule type" value="Genomic_DNA"/>
</dbReference>
<sequence>MINVGFYYKVKRGFEKDFENKFKEVLSYLRANADGFVDAKLYKNVDEPSEYLIYSVWRDLDSFKKFVSSSAYKNTVNYGKSIIESKPIHRILQEIND</sequence>
<dbReference type="PATRIC" id="fig|2287.6.peg.638"/>
<evidence type="ECO:0000313" key="22">
    <source>
        <dbReference type="Proteomes" id="UP000282269"/>
    </source>
</evidence>
<dbReference type="GeneID" id="1452837"/>
<evidence type="ECO:0000313" key="20">
    <source>
        <dbReference type="Proteomes" id="UP000275843"/>
    </source>
</evidence>
<dbReference type="EMBL" id="CP033239">
    <property type="protein sequence ID" value="AZF77988.1"/>
    <property type="molecule type" value="Genomic_DNA"/>
</dbReference>
<accession>A0A0E3JWJ5</accession>
<evidence type="ECO:0000313" key="16">
    <source>
        <dbReference type="Proteomes" id="UP000267993"/>
    </source>
</evidence>
<dbReference type="Proteomes" id="UP000033057">
    <property type="component" value="Chromosome"/>
</dbReference>
<dbReference type="InterPro" id="IPR007138">
    <property type="entry name" value="ABM_dom"/>
</dbReference>
<proteinExistence type="predicted"/>
<dbReference type="Gene3D" id="3.30.70.100">
    <property type="match status" value="1"/>
</dbReference>
<dbReference type="Proteomes" id="UP000267993">
    <property type="component" value="Chromosome"/>
</dbReference>
<reference evidence="16 17" key="2">
    <citation type="journal article" date="2018" name="Proc. Natl. Acad. Sci. U.S.A.">
        <title>Nonmutational mechanism of inheritance in the Archaeon Sulfolobus solfataricus.</title>
        <authorList>
            <person name="Payne S."/>
            <person name="McCarthy S."/>
            <person name="Johnson T."/>
            <person name="North E."/>
            <person name="Blum P."/>
        </authorList>
    </citation>
    <scope>NUCLEOTIDE SEQUENCE [LARGE SCALE GENOMIC DNA]</scope>
    <source>
        <strain evidence="6 16">SARC-H</strain>
        <strain evidence="7 20">SARC-I</strain>
        <strain evidence="9 21">SARC-N</strain>
        <strain evidence="10 22">SARC-O</strain>
        <strain evidence="11 17">SUL120</strain>
        <strain evidence="5 18">SULG</strain>
        <strain evidence="8 19">SULM</strain>
    </source>
</reference>
<dbReference type="Proteomes" id="UP000033085">
    <property type="component" value="Chromosome"/>
</dbReference>
<evidence type="ECO:0000313" key="11">
    <source>
        <dbReference type="EMBL" id="AZF83201.1"/>
    </source>
</evidence>
<reference evidence="13 14" key="1">
    <citation type="journal article" date="2015" name="Genome Announc.">
        <title>Complete Genome Sequence of Sulfolobus solfataricus Strain 98/2 and Evolved Derivatives.</title>
        <authorList>
            <person name="McCarthy S."/>
            <person name="Gradnigo J."/>
            <person name="Johnson T."/>
            <person name="Payne S."/>
            <person name="Lipzen A."/>
            <person name="Martin J."/>
            <person name="Schackwitz W."/>
            <person name="Moriyama E."/>
            <person name="Blum P."/>
        </authorList>
    </citation>
    <scope>NUCLEOTIDE SEQUENCE [LARGE SCALE GENOMIC DNA]</scope>
    <source>
        <strain evidence="13">98/2 SULC</strain>
        <strain evidence="2">SARC-B</strain>
        <strain evidence="3">SARC-C</strain>
        <strain evidence="4 15">SULA</strain>
        <strain evidence="14">SULB</strain>
    </source>
</reference>
<evidence type="ECO:0000313" key="3">
    <source>
        <dbReference type="EMBL" id="AKA75704.1"/>
    </source>
</evidence>
<dbReference type="KEGG" id="ssoa:SULA_0612"/>
<dbReference type="SUPFAM" id="SSF54909">
    <property type="entry name" value="Dimeric alpha+beta barrel"/>
    <property type="match status" value="1"/>
</dbReference>
<dbReference type="OMA" id="YLIYSEW"/>
<evidence type="ECO:0000313" key="17">
    <source>
        <dbReference type="Proteomes" id="UP000269431"/>
    </source>
</evidence>
<dbReference type="KEGG" id="ssof:SULC_0612"/>
<dbReference type="EMBL" id="CP050869">
    <property type="protein sequence ID" value="QPG50010.1"/>
    <property type="molecule type" value="Genomic_DNA"/>
</dbReference>
<dbReference type="EMBL" id="CP033238">
    <property type="protein sequence ID" value="AZF75379.1"/>
    <property type="molecule type" value="Genomic_DNA"/>
</dbReference>
<dbReference type="InterPro" id="IPR050404">
    <property type="entry name" value="Heme-degrading_MO"/>
</dbReference>
<dbReference type="InterPro" id="IPR011008">
    <property type="entry name" value="Dimeric_a/b-barrel"/>
</dbReference>
<evidence type="ECO:0000313" key="6">
    <source>
        <dbReference type="EMBL" id="AZF70136.1"/>
    </source>
</evidence>
<evidence type="ECO:0000313" key="13">
    <source>
        <dbReference type="Proteomes" id="UP000033057"/>
    </source>
</evidence>
<dbReference type="KEGG" id="ssol:SULB_0614"/>
<dbReference type="GO" id="GO:0004497">
    <property type="term" value="F:monooxygenase activity"/>
    <property type="evidence" value="ECO:0007669"/>
    <property type="project" value="UniProtKB-KW"/>
</dbReference>
<dbReference type="Proteomes" id="UP000275843">
    <property type="component" value="Chromosome"/>
</dbReference>
<dbReference type="EMBL" id="CP033236">
    <property type="protein sequence ID" value="AZF70136.1"/>
    <property type="molecule type" value="Genomic_DNA"/>
</dbReference>
<dbReference type="PANTHER" id="PTHR34474">
    <property type="entry name" value="SIGNAL TRANSDUCTION PROTEIN TRAP"/>
    <property type="match status" value="1"/>
</dbReference>
<dbReference type="AlphaFoldDB" id="A0A0E3JWJ5"/>
<evidence type="ECO:0000313" key="23">
    <source>
        <dbReference type="Proteomes" id="UP000594632"/>
    </source>
</evidence>
<dbReference type="EMBL" id="CP033240">
    <property type="protein sequence ID" value="AZF80593.1"/>
    <property type="molecule type" value="Genomic_DNA"/>
</dbReference>
<dbReference type="PANTHER" id="PTHR34474:SF2">
    <property type="entry name" value="SIGNAL TRANSDUCTION PROTEIN TRAP"/>
    <property type="match status" value="1"/>
</dbReference>
<evidence type="ECO:0000313" key="14">
    <source>
        <dbReference type="Proteomes" id="UP000033085"/>
    </source>
</evidence>
<keyword evidence="3" id="KW-0560">Oxidoreductase</keyword>
<evidence type="ECO:0000313" key="10">
    <source>
        <dbReference type="EMBL" id="AZF80593.1"/>
    </source>
</evidence>
<dbReference type="EMBL" id="CP011055">
    <property type="protein sequence ID" value="AKA73006.1"/>
    <property type="molecule type" value="Genomic_DNA"/>
</dbReference>
<dbReference type="RefSeq" id="WP_009991448.1">
    <property type="nucleotide sequence ID" value="NZ_CP011055.2"/>
</dbReference>
<dbReference type="EMBL" id="CP033237">
    <property type="protein sequence ID" value="AZF72756.1"/>
    <property type="molecule type" value="Genomic_DNA"/>
</dbReference>
<evidence type="ECO:0000313" key="2">
    <source>
        <dbReference type="EMBL" id="AKA73006.1"/>
    </source>
</evidence>
<evidence type="ECO:0000313" key="19">
    <source>
        <dbReference type="Proteomes" id="UP000273443"/>
    </source>
</evidence>
<dbReference type="Proteomes" id="UP000033106">
    <property type="component" value="Chromosome"/>
</dbReference>
<name>A0A0E3JWJ5_SACSO</name>
<dbReference type="PROSITE" id="PS51725">
    <property type="entry name" value="ABM"/>
    <property type="match status" value="1"/>
</dbReference>
<dbReference type="EMBL" id="CP033241">
    <property type="protein sequence ID" value="AZF83201.1"/>
    <property type="molecule type" value="Genomic_DNA"/>
</dbReference>
<reference evidence="12 23" key="4">
    <citation type="journal article" date="2020" name="Nat. Commun.">
        <title>The structures of two archaeal type IV pili illuminate evolutionary relationships.</title>
        <authorList>
            <person name="Wang F."/>
            <person name="Baquero D.P."/>
            <person name="Su Z."/>
            <person name="Beltran L.C."/>
            <person name="Prangishvili D."/>
            <person name="Krupovic M."/>
            <person name="Egelman E.H."/>
        </authorList>
    </citation>
    <scope>NUCLEOTIDE SEQUENCE [LARGE SCALE GENOMIC DNA]</scope>
    <source>
        <strain evidence="12 23">POZ149</strain>
    </source>
</reference>
<dbReference type="Pfam" id="PF03992">
    <property type="entry name" value="ABM"/>
    <property type="match status" value="1"/>
</dbReference>
<evidence type="ECO:0000313" key="18">
    <source>
        <dbReference type="Proteomes" id="UP000273194"/>
    </source>
</evidence>
<organism evidence="3 13">
    <name type="scientific">Saccharolobus solfataricus</name>
    <name type="common">Sulfolobus solfataricus</name>
    <dbReference type="NCBI Taxonomy" id="2287"/>
    <lineage>
        <taxon>Archaea</taxon>
        <taxon>Thermoproteota</taxon>
        <taxon>Thermoprotei</taxon>
        <taxon>Sulfolobales</taxon>
        <taxon>Sulfolobaceae</taxon>
        <taxon>Saccharolobus</taxon>
    </lineage>
</organism>
<evidence type="ECO:0000259" key="1">
    <source>
        <dbReference type="PROSITE" id="PS51725"/>
    </source>
</evidence>
<evidence type="ECO:0000313" key="9">
    <source>
        <dbReference type="EMBL" id="AZF77988.1"/>
    </source>
</evidence>
<evidence type="ECO:0000313" key="15">
    <source>
        <dbReference type="Proteomes" id="UP000033106"/>
    </source>
</evidence>
<protein>
    <submittedName>
        <fullName evidence="3">Antibiotic biosynthesis monooxygenase</fullName>
    </submittedName>
</protein>
<dbReference type="Proteomes" id="UP000273194">
    <property type="component" value="Chromosome"/>
</dbReference>
<feature type="domain" description="ABM" evidence="1">
    <location>
        <begin position="2"/>
        <end position="91"/>
    </location>
</feature>
<dbReference type="Proteomes" id="UP000269431">
    <property type="component" value="Chromosome"/>
</dbReference>
<dbReference type="Proteomes" id="UP000594632">
    <property type="component" value="Chromosome"/>
</dbReference>
<keyword evidence="3" id="KW-0503">Monooxygenase</keyword>
<evidence type="ECO:0000313" key="8">
    <source>
        <dbReference type="EMBL" id="AZF75379.1"/>
    </source>
</evidence>
<dbReference type="EMBL" id="CP011057">
    <property type="protein sequence ID" value="AKA78396.1"/>
    <property type="molecule type" value="Genomic_DNA"/>
</dbReference>
<evidence type="ECO:0000313" key="21">
    <source>
        <dbReference type="Proteomes" id="UP000278715"/>
    </source>
</evidence>
<dbReference type="Proteomes" id="UP000273443">
    <property type="component" value="Chromosome"/>
</dbReference>
<dbReference type="EMBL" id="CP033235">
    <property type="protein sequence ID" value="AZF67516.1"/>
    <property type="molecule type" value="Genomic_DNA"/>
</dbReference>
<evidence type="ECO:0000313" key="4">
    <source>
        <dbReference type="EMBL" id="AKA78396.1"/>
    </source>
</evidence>
<evidence type="ECO:0000313" key="12">
    <source>
        <dbReference type="EMBL" id="QPG50010.1"/>
    </source>
</evidence>
<dbReference type="GeneID" id="44128553"/>
<dbReference type="Proteomes" id="UP000278715">
    <property type="component" value="Chromosome"/>
</dbReference>
<dbReference type="Proteomes" id="UP000282269">
    <property type="component" value="Chromosome"/>
</dbReference>